<evidence type="ECO:0000259" key="2">
    <source>
        <dbReference type="Pfam" id="PF13827"/>
    </source>
</evidence>
<evidence type="ECO:0000313" key="4">
    <source>
        <dbReference type="Proteomes" id="UP000245168"/>
    </source>
</evidence>
<dbReference type="Pfam" id="PF13827">
    <property type="entry name" value="DUF4189"/>
    <property type="match status" value="1"/>
</dbReference>
<reference evidence="4" key="1">
    <citation type="submission" date="2018-05" db="EMBL/GenBank/DDBJ databases">
        <authorList>
            <person name="Liu B.-T."/>
        </authorList>
    </citation>
    <scope>NUCLEOTIDE SEQUENCE [LARGE SCALE GENOMIC DNA]</scope>
    <source>
        <strain evidence="4">WD6-1</strain>
    </source>
</reference>
<organism evidence="3 4">
    <name type="scientific">Marinicauda salina</name>
    <dbReference type="NCBI Taxonomy" id="2135793"/>
    <lineage>
        <taxon>Bacteria</taxon>
        <taxon>Pseudomonadati</taxon>
        <taxon>Pseudomonadota</taxon>
        <taxon>Alphaproteobacteria</taxon>
        <taxon>Maricaulales</taxon>
        <taxon>Maricaulaceae</taxon>
        <taxon>Marinicauda</taxon>
    </lineage>
</organism>
<evidence type="ECO:0000256" key="1">
    <source>
        <dbReference type="SAM" id="SignalP"/>
    </source>
</evidence>
<feature type="signal peptide" evidence="1">
    <location>
        <begin position="1"/>
        <end position="20"/>
    </location>
</feature>
<gene>
    <name evidence="3" type="ORF">DDZ18_13565</name>
</gene>
<feature type="domain" description="DUF4189" evidence="2">
    <location>
        <begin position="160"/>
        <end position="250"/>
    </location>
</feature>
<feature type="chain" id="PRO_5015434168" description="DUF4189 domain-containing protein" evidence="1">
    <location>
        <begin position="21"/>
        <end position="251"/>
    </location>
</feature>
<dbReference type="Proteomes" id="UP000245168">
    <property type="component" value="Unassembled WGS sequence"/>
</dbReference>
<dbReference type="EMBL" id="QEXV01000007">
    <property type="protein sequence ID" value="PWE16440.1"/>
    <property type="molecule type" value="Genomic_DNA"/>
</dbReference>
<accession>A0A2U2BQZ9</accession>
<dbReference type="AlphaFoldDB" id="A0A2U2BQZ9"/>
<keyword evidence="1" id="KW-0732">Signal</keyword>
<keyword evidence="4" id="KW-1185">Reference proteome</keyword>
<proteinExistence type="predicted"/>
<protein>
    <recommendedName>
        <fullName evidence="2">DUF4189 domain-containing protein</fullName>
    </recommendedName>
</protein>
<sequence>MLLGMLALGGTAFIAPSAAAAPNPCEPILAEPENNAAVTPRFDIRIFVDGSIEGCDVDGINLRVFEAESGRQVYADTSDCCQSYSTETPIVDMTMPEGSTRPDTRYNIHVALRDDARGLSFGTDSFSDQLSAPAVVTVTTSESLYRTARQPQQGLDAMVFAVDRRGRYGHAKAPDPEAARRSALEFCGNSDCEVIDEPVRARCHALAQRTEGGYWWGVGTGSSETDATANARRFCERAAPGGCEIDYSYCQ</sequence>
<dbReference type="InterPro" id="IPR025240">
    <property type="entry name" value="DUF4189"/>
</dbReference>
<name>A0A2U2BQZ9_9PROT</name>
<comment type="caution">
    <text evidence="3">The sequence shown here is derived from an EMBL/GenBank/DDBJ whole genome shotgun (WGS) entry which is preliminary data.</text>
</comment>
<evidence type="ECO:0000313" key="3">
    <source>
        <dbReference type="EMBL" id="PWE16440.1"/>
    </source>
</evidence>